<reference evidence="3" key="1">
    <citation type="journal article" date="2019" name="Int. J. Syst. Evol. Microbiol.">
        <title>The Global Catalogue of Microorganisms (GCM) 10K type strain sequencing project: providing services to taxonomists for standard genome sequencing and annotation.</title>
        <authorList>
            <consortium name="The Broad Institute Genomics Platform"/>
            <consortium name="The Broad Institute Genome Sequencing Center for Infectious Disease"/>
            <person name="Wu L."/>
            <person name="Ma J."/>
        </authorList>
    </citation>
    <scope>NUCLEOTIDE SEQUENCE [LARGE SCALE GENOMIC DNA]</scope>
    <source>
        <strain evidence="3">JCM 4788</strain>
    </source>
</reference>
<organism evidence="2 3">
    <name type="scientific">Streptomyces luteireticuli</name>
    <dbReference type="NCBI Taxonomy" id="173858"/>
    <lineage>
        <taxon>Bacteria</taxon>
        <taxon>Bacillati</taxon>
        <taxon>Actinomycetota</taxon>
        <taxon>Actinomycetes</taxon>
        <taxon>Kitasatosporales</taxon>
        <taxon>Streptomycetaceae</taxon>
        <taxon>Streptomyces</taxon>
    </lineage>
</organism>
<sequence length="254" mass="28445">MTDIPVISLIQAEQQDEVRISAEIFRAYTETGFLVVRDHGIDRKVFDDAYELAHDFFRKAPENACVYVGRKGGPAKCTAKSGVGRLVLDGSEPLPFPADKRGIALRDALKTYYAACRTVADRVTGMLTVALGLGEFVDDALLTLFTKDGPGLQLCDPAGDWIDVDVPRRDWFIVSTGHLKVRWSHKAHVSAWWAGEGDRSRQPIALFKPAHDAAVIEWFPKYTQVRPAAYEPARYEDFSPERLNAFFGREEVRS</sequence>
<dbReference type="Pfam" id="PF14226">
    <property type="entry name" value="DIOX_N"/>
    <property type="match status" value="1"/>
</dbReference>
<dbReference type="InterPro" id="IPR027443">
    <property type="entry name" value="IPNS-like_sf"/>
</dbReference>
<evidence type="ECO:0000313" key="2">
    <source>
        <dbReference type="EMBL" id="GAA0438514.1"/>
    </source>
</evidence>
<proteinExistence type="predicted"/>
<dbReference type="PANTHER" id="PTHR47990">
    <property type="entry name" value="2-OXOGLUTARATE (2OG) AND FE(II)-DEPENDENT OXYGENASE SUPERFAMILY PROTEIN-RELATED"/>
    <property type="match status" value="1"/>
</dbReference>
<evidence type="ECO:0000259" key="1">
    <source>
        <dbReference type="Pfam" id="PF14226"/>
    </source>
</evidence>
<name>A0ABP3J2D8_9ACTN</name>
<dbReference type="InterPro" id="IPR050231">
    <property type="entry name" value="Iron_ascorbate_oxido_reductase"/>
</dbReference>
<feature type="domain" description="Non-haem dioxygenase N-terminal" evidence="1">
    <location>
        <begin position="4"/>
        <end position="58"/>
    </location>
</feature>
<dbReference type="RefSeq" id="WP_344033026.1">
    <property type="nucleotide sequence ID" value="NZ_BAAABX010000091.1"/>
</dbReference>
<keyword evidence="3" id="KW-1185">Reference proteome</keyword>
<dbReference type="SUPFAM" id="SSF51197">
    <property type="entry name" value="Clavaminate synthase-like"/>
    <property type="match status" value="1"/>
</dbReference>
<comment type="caution">
    <text evidence="2">The sequence shown here is derived from an EMBL/GenBank/DDBJ whole genome shotgun (WGS) entry which is preliminary data.</text>
</comment>
<dbReference type="Proteomes" id="UP001500879">
    <property type="component" value="Unassembled WGS sequence"/>
</dbReference>
<dbReference type="EMBL" id="BAAABX010000091">
    <property type="protein sequence ID" value="GAA0438514.1"/>
    <property type="molecule type" value="Genomic_DNA"/>
</dbReference>
<dbReference type="InterPro" id="IPR026992">
    <property type="entry name" value="DIOX_N"/>
</dbReference>
<evidence type="ECO:0000313" key="3">
    <source>
        <dbReference type="Proteomes" id="UP001500879"/>
    </source>
</evidence>
<accession>A0ABP3J2D8</accession>
<gene>
    <name evidence="2" type="ORF">GCM10010357_69920</name>
</gene>
<protein>
    <recommendedName>
        <fullName evidence="1">Non-haem dioxygenase N-terminal domain-containing protein</fullName>
    </recommendedName>
</protein>
<dbReference type="Gene3D" id="2.60.120.330">
    <property type="entry name" value="B-lactam Antibiotic, Isopenicillin N Synthase, Chain"/>
    <property type="match status" value="2"/>
</dbReference>